<comment type="caution">
    <text evidence="2">The sequence shown here is derived from an EMBL/GenBank/DDBJ whole genome shotgun (WGS) entry which is preliminary data.</text>
</comment>
<dbReference type="Proteomes" id="UP000075714">
    <property type="component" value="Unassembled WGS sequence"/>
</dbReference>
<proteinExistence type="predicted"/>
<gene>
    <name evidence="2" type="ORF">GPECTOR_22g888</name>
</gene>
<evidence type="ECO:0000313" key="2">
    <source>
        <dbReference type="EMBL" id="KXZ49294.1"/>
    </source>
</evidence>
<sequence length="167" mass="17384">MNFGYEHLQNTVLEMKQDNKDQQKKLDTAVGDMKQGNMALGSDMKQGNMALGSDMKQHNMVMEKKFDTFVSDVKDLLTGFQIGSLKDQNDVLKAALFRTLPKAEPTGNGTASAGGSDRAANSQAGGAGTPSGADSGAVEGFDKAGSQADSTGAKGGFAMARDSGPLT</sequence>
<feature type="compositionally biased region" description="Polar residues" evidence="1">
    <location>
        <begin position="107"/>
        <end position="124"/>
    </location>
</feature>
<evidence type="ECO:0000313" key="3">
    <source>
        <dbReference type="Proteomes" id="UP000075714"/>
    </source>
</evidence>
<accession>A0A150GHJ3</accession>
<dbReference type="AlphaFoldDB" id="A0A150GHJ3"/>
<organism evidence="2 3">
    <name type="scientific">Gonium pectorale</name>
    <name type="common">Green alga</name>
    <dbReference type="NCBI Taxonomy" id="33097"/>
    <lineage>
        <taxon>Eukaryota</taxon>
        <taxon>Viridiplantae</taxon>
        <taxon>Chlorophyta</taxon>
        <taxon>core chlorophytes</taxon>
        <taxon>Chlorophyceae</taxon>
        <taxon>CS clade</taxon>
        <taxon>Chlamydomonadales</taxon>
        <taxon>Volvocaceae</taxon>
        <taxon>Gonium</taxon>
    </lineage>
</organism>
<keyword evidence="3" id="KW-1185">Reference proteome</keyword>
<feature type="region of interest" description="Disordered" evidence="1">
    <location>
        <begin position="98"/>
        <end position="167"/>
    </location>
</feature>
<evidence type="ECO:0000256" key="1">
    <source>
        <dbReference type="SAM" id="MobiDB-lite"/>
    </source>
</evidence>
<dbReference type="EMBL" id="LSYV01000023">
    <property type="protein sequence ID" value="KXZ49294.1"/>
    <property type="molecule type" value="Genomic_DNA"/>
</dbReference>
<protein>
    <submittedName>
        <fullName evidence="2">Uncharacterized protein</fullName>
    </submittedName>
</protein>
<reference evidence="3" key="1">
    <citation type="journal article" date="2016" name="Nat. Commun.">
        <title>The Gonium pectorale genome demonstrates co-option of cell cycle regulation during the evolution of multicellularity.</title>
        <authorList>
            <person name="Hanschen E.R."/>
            <person name="Marriage T.N."/>
            <person name="Ferris P.J."/>
            <person name="Hamaji T."/>
            <person name="Toyoda A."/>
            <person name="Fujiyama A."/>
            <person name="Neme R."/>
            <person name="Noguchi H."/>
            <person name="Minakuchi Y."/>
            <person name="Suzuki M."/>
            <person name="Kawai-Toyooka H."/>
            <person name="Smith D.R."/>
            <person name="Sparks H."/>
            <person name="Anderson J."/>
            <person name="Bakaric R."/>
            <person name="Luria V."/>
            <person name="Karger A."/>
            <person name="Kirschner M.W."/>
            <person name="Durand P.M."/>
            <person name="Michod R.E."/>
            <person name="Nozaki H."/>
            <person name="Olson B.J."/>
        </authorList>
    </citation>
    <scope>NUCLEOTIDE SEQUENCE [LARGE SCALE GENOMIC DNA]</scope>
    <source>
        <strain evidence="3">NIES-2863</strain>
    </source>
</reference>
<name>A0A150GHJ3_GONPE</name>